<keyword evidence="3" id="KW-1003">Cell membrane</keyword>
<dbReference type="GO" id="GO:0005886">
    <property type="term" value="C:plasma membrane"/>
    <property type="evidence" value="ECO:0007669"/>
    <property type="project" value="UniProtKB-SubCell"/>
</dbReference>
<gene>
    <name evidence="10" type="ORF">G5V65_05740</name>
</gene>
<dbReference type="EMBL" id="JAALFE010000004">
    <property type="protein sequence ID" value="NGQ90390.1"/>
    <property type="molecule type" value="Genomic_DNA"/>
</dbReference>
<evidence type="ECO:0000313" key="11">
    <source>
        <dbReference type="Proteomes" id="UP000474758"/>
    </source>
</evidence>
<dbReference type="InterPro" id="IPR044669">
    <property type="entry name" value="YneE/VCCN1/2-like"/>
</dbReference>
<evidence type="ECO:0000313" key="10">
    <source>
        <dbReference type="EMBL" id="NGQ90390.1"/>
    </source>
</evidence>
<protein>
    <submittedName>
        <fullName evidence="10">Bestrophin</fullName>
    </submittedName>
</protein>
<evidence type="ECO:0000256" key="2">
    <source>
        <dbReference type="ARBA" id="ARBA00022448"/>
    </source>
</evidence>
<keyword evidence="11" id="KW-1185">Reference proteome</keyword>
<comment type="caution">
    <text evidence="10">The sequence shown here is derived from an EMBL/GenBank/DDBJ whole genome shotgun (WGS) entry which is preliminary data.</text>
</comment>
<evidence type="ECO:0000256" key="5">
    <source>
        <dbReference type="ARBA" id="ARBA00022989"/>
    </source>
</evidence>
<organism evidence="10 11">
    <name type="scientific">Paragemmobacter kunshanensis</name>
    <dbReference type="NCBI Taxonomy" id="2583234"/>
    <lineage>
        <taxon>Bacteria</taxon>
        <taxon>Pseudomonadati</taxon>
        <taxon>Pseudomonadota</taxon>
        <taxon>Alphaproteobacteria</taxon>
        <taxon>Rhodobacterales</taxon>
        <taxon>Paracoccaceae</taxon>
        <taxon>Paragemmobacter</taxon>
    </lineage>
</organism>
<keyword evidence="4 9" id="KW-0812">Transmembrane</keyword>
<comment type="subcellular location">
    <subcellularLocation>
        <location evidence="1">Cell membrane</location>
        <topology evidence="1">Multi-pass membrane protein</topology>
    </subcellularLocation>
</comment>
<dbReference type="GO" id="GO:0005254">
    <property type="term" value="F:chloride channel activity"/>
    <property type="evidence" value="ECO:0007669"/>
    <property type="project" value="InterPro"/>
</dbReference>
<evidence type="ECO:0000256" key="3">
    <source>
        <dbReference type="ARBA" id="ARBA00022475"/>
    </source>
</evidence>
<evidence type="ECO:0000256" key="1">
    <source>
        <dbReference type="ARBA" id="ARBA00004651"/>
    </source>
</evidence>
<proteinExistence type="inferred from homology"/>
<dbReference type="AlphaFoldDB" id="A0A6M1TRA0"/>
<evidence type="ECO:0000256" key="8">
    <source>
        <dbReference type="ARBA" id="ARBA00034708"/>
    </source>
</evidence>
<sequence>MIVRDRPDIWDLLTALRGSIVPRIALPVLLLAGFAAGVVGLDRVVGGVPRLDGSAFAVFGIGLSLFLGFRNNAAYDRWWEARRLWGGLLADLRSLAREVEVFVADPALRRAMLEAGLDFIHAHRIHLRGLPVDKAERGSVRDLAGAPHAPCAALDGLAGMVAGAYRDGGIDGFGARSLTARVGAIAQQQAGCERIANSPLPFVYSLLIYRTSYLYCLLLPFALTGATGWATPLFVAVVGYMFLGLAEVTEELSHPFAPSPNGIAMDAICRAAEISLAPHLGREAPPPLAPVNHYLS</sequence>
<evidence type="ECO:0000256" key="7">
    <source>
        <dbReference type="ARBA" id="ARBA00023136"/>
    </source>
</evidence>
<feature type="transmembrane region" description="Helical" evidence="9">
    <location>
        <begin position="20"/>
        <end position="41"/>
    </location>
</feature>
<keyword evidence="7 9" id="KW-0472">Membrane</keyword>
<evidence type="ECO:0000256" key="9">
    <source>
        <dbReference type="SAM" id="Phobius"/>
    </source>
</evidence>
<name>A0A6M1TRA0_9RHOB</name>
<evidence type="ECO:0000256" key="4">
    <source>
        <dbReference type="ARBA" id="ARBA00022692"/>
    </source>
</evidence>
<keyword evidence="6" id="KW-0406">Ion transport</keyword>
<keyword evidence="5 9" id="KW-1133">Transmembrane helix</keyword>
<accession>A0A6M1TRA0</accession>
<dbReference type="RefSeq" id="WP_165047790.1">
    <property type="nucleotide sequence ID" value="NZ_JAALFE010000004.1"/>
</dbReference>
<dbReference type="PANTHER" id="PTHR33281:SF19">
    <property type="entry name" value="VOLTAGE-DEPENDENT ANION CHANNEL-FORMING PROTEIN YNEE"/>
    <property type="match status" value="1"/>
</dbReference>
<comment type="similarity">
    <text evidence="8">Belongs to the anion channel-forming bestrophin (TC 1.A.46) family.</text>
</comment>
<feature type="transmembrane region" description="Helical" evidence="9">
    <location>
        <begin position="53"/>
        <end position="73"/>
    </location>
</feature>
<dbReference type="PANTHER" id="PTHR33281">
    <property type="entry name" value="UPF0187 PROTEIN YNEE"/>
    <property type="match status" value="1"/>
</dbReference>
<keyword evidence="2" id="KW-0813">Transport</keyword>
<dbReference type="Proteomes" id="UP000474758">
    <property type="component" value="Unassembled WGS sequence"/>
</dbReference>
<reference evidence="10 11" key="1">
    <citation type="submission" date="2020-02" db="EMBL/GenBank/DDBJ databases">
        <title>Rhodobacter translucens sp. nov., a novel bacterium isolated from activated sludge.</title>
        <authorList>
            <person name="Liu J."/>
        </authorList>
    </citation>
    <scope>NUCLEOTIDE SEQUENCE [LARGE SCALE GENOMIC DNA]</scope>
    <source>
        <strain evidence="10 11">HX-7-19</strain>
    </source>
</reference>
<evidence type="ECO:0000256" key="6">
    <source>
        <dbReference type="ARBA" id="ARBA00023065"/>
    </source>
</evidence>
<dbReference type="Pfam" id="PF25539">
    <property type="entry name" value="Bestrophin_2"/>
    <property type="match status" value="1"/>
</dbReference>